<proteinExistence type="predicted"/>
<sequence length="65" mass="7386">MSKKNDVHDCLDGQGTSMAWNLGLNRCLKRREMDEATDLSTVFGATIINHIKEDLRTWHLKGVKS</sequence>
<comment type="caution">
    <text evidence="1">The sequence shown here is derived from an EMBL/GenBank/DDBJ whole genome shotgun (WGS) entry which is preliminary data.</text>
</comment>
<keyword evidence="2" id="KW-1185">Reference proteome</keyword>
<dbReference type="EMBL" id="MVGT01001396">
    <property type="protein sequence ID" value="OVA12302.1"/>
    <property type="molecule type" value="Genomic_DNA"/>
</dbReference>
<reference evidence="1 2" key="1">
    <citation type="journal article" date="2017" name="Mol. Plant">
        <title>The Genome of Medicinal Plant Macleaya cordata Provides New Insights into Benzylisoquinoline Alkaloids Metabolism.</title>
        <authorList>
            <person name="Liu X."/>
            <person name="Liu Y."/>
            <person name="Huang P."/>
            <person name="Ma Y."/>
            <person name="Qing Z."/>
            <person name="Tang Q."/>
            <person name="Cao H."/>
            <person name="Cheng P."/>
            <person name="Zheng Y."/>
            <person name="Yuan Z."/>
            <person name="Zhou Y."/>
            <person name="Liu J."/>
            <person name="Tang Z."/>
            <person name="Zhuo Y."/>
            <person name="Zhang Y."/>
            <person name="Yu L."/>
            <person name="Huang J."/>
            <person name="Yang P."/>
            <person name="Peng Q."/>
            <person name="Zhang J."/>
            <person name="Jiang W."/>
            <person name="Zhang Z."/>
            <person name="Lin K."/>
            <person name="Ro D.K."/>
            <person name="Chen X."/>
            <person name="Xiong X."/>
            <person name="Shang Y."/>
            <person name="Huang S."/>
            <person name="Zeng J."/>
        </authorList>
    </citation>
    <scope>NUCLEOTIDE SEQUENCE [LARGE SCALE GENOMIC DNA]</scope>
    <source>
        <strain evidence="2">cv. BLH2017</strain>
        <tissue evidence="1">Root</tissue>
    </source>
</reference>
<organism evidence="1 2">
    <name type="scientific">Macleaya cordata</name>
    <name type="common">Five-seeded plume-poppy</name>
    <name type="synonym">Bocconia cordata</name>
    <dbReference type="NCBI Taxonomy" id="56857"/>
    <lineage>
        <taxon>Eukaryota</taxon>
        <taxon>Viridiplantae</taxon>
        <taxon>Streptophyta</taxon>
        <taxon>Embryophyta</taxon>
        <taxon>Tracheophyta</taxon>
        <taxon>Spermatophyta</taxon>
        <taxon>Magnoliopsida</taxon>
        <taxon>Ranunculales</taxon>
        <taxon>Papaveraceae</taxon>
        <taxon>Papaveroideae</taxon>
        <taxon>Macleaya</taxon>
    </lineage>
</organism>
<dbReference type="Proteomes" id="UP000195402">
    <property type="component" value="Unassembled WGS sequence"/>
</dbReference>
<name>A0A200QPD9_MACCD</name>
<dbReference type="InParanoid" id="A0A200QPD9"/>
<protein>
    <submittedName>
        <fullName evidence="1">Uncharacterized protein</fullName>
    </submittedName>
</protein>
<dbReference type="AlphaFoldDB" id="A0A200QPD9"/>
<accession>A0A200QPD9</accession>
<gene>
    <name evidence="1" type="ORF">BVC80_1571g3</name>
</gene>
<evidence type="ECO:0000313" key="1">
    <source>
        <dbReference type="EMBL" id="OVA12302.1"/>
    </source>
</evidence>
<evidence type="ECO:0000313" key="2">
    <source>
        <dbReference type="Proteomes" id="UP000195402"/>
    </source>
</evidence>